<feature type="region of interest" description="Disordered" evidence="9">
    <location>
        <begin position="150"/>
        <end position="194"/>
    </location>
</feature>
<dbReference type="SUPFAM" id="SSF49452">
    <property type="entry name" value="Starch-binding domain-like"/>
    <property type="match status" value="1"/>
</dbReference>
<evidence type="ECO:0000256" key="3">
    <source>
        <dbReference type="ARBA" id="ARBA00022475"/>
    </source>
</evidence>
<dbReference type="Proteomes" id="UP000007962">
    <property type="component" value="Chromosome"/>
</dbReference>
<dbReference type="InterPro" id="IPR013784">
    <property type="entry name" value="Carb-bd-like_fold"/>
</dbReference>
<evidence type="ECO:0000313" key="11">
    <source>
        <dbReference type="EMBL" id="ACQ80454.1"/>
    </source>
</evidence>
<dbReference type="eggNOG" id="COG0559">
    <property type="taxonomic scope" value="Bacteria"/>
</dbReference>
<keyword evidence="7 10" id="KW-0472">Membrane</keyword>
<accession>C5BV67</accession>
<evidence type="ECO:0000256" key="8">
    <source>
        <dbReference type="ARBA" id="ARBA00037998"/>
    </source>
</evidence>
<protein>
    <submittedName>
        <fullName evidence="11">Inner-membrane translocator</fullName>
    </submittedName>
</protein>
<evidence type="ECO:0000256" key="9">
    <source>
        <dbReference type="SAM" id="MobiDB-lite"/>
    </source>
</evidence>
<reference evidence="11 12" key="1">
    <citation type="journal article" date="2009" name="Stand. Genomic Sci.">
        <title>Complete genome sequence of Beutenbergia cavernae type strain (HKI 0122).</title>
        <authorList>
            <person name="Land M."/>
            <person name="Pukall R."/>
            <person name="Abt B."/>
            <person name="Goker M."/>
            <person name="Rohde M."/>
            <person name="Glavina Del Rio T."/>
            <person name="Tice H."/>
            <person name="Copeland A."/>
            <person name="Cheng J.F."/>
            <person name="Lucas S."/>
            <person name="Chen F."/>
            <person name="Nolan M."/>
            <person name="Bruce D."/>
            <person name="Goodwin L."/>
            <person name="Pitluck S."/>
            <person name="Ivanova N."/>
            <person name="Mavromatis K."/>
            <person name="Ovchinnikova G."/>
            <person name="Pati A."/>
            <person name="Chen A."/>
            <person name="Palaniappan K."/>
            <person name="Hauser L."/>
            <person name="Chang Y.J."/>
            <person name="Jefferies C.C."/>
            <person name="Saunders E."/>
            <person name="Brettin T."/>
            <person name="Detter J.C."/>
            <person name="Han C."/>
            <person name="Chain P."/>
            <person name="Bristow J."/>
            <person name="Eisen J.A."/>
            <person name="Markowitz V."/>
            <person name="Hugenholtz P."/>
            <person name="Kyrpides N.C."/>
            <person name="Klenk H.P."/>
            <person name="Lapidus A."/>
        </authorList>
    </citation>
    <scope>NUCLEOTIDE SEQUENCE [LARGE SCALE GENOMIC DNA]</scope>
    <source>
        <strain evidence="12">ATCC BAA-8 / DSM 12333 / NBRC 16432</strain>
    </source>
</reference>
<dbReference type="KEGG" id="bcv:Bcav_2203"/>
<proteinExistence type="inferred from homology"/>
<evidence type="ECO:0000313" key="12">
    <source>
        <dbReference type="Proteomes" id="UP000007962"/>
    </source>
</evidence>
<feature type="transmembrane region" description="Helical" evidence="10">
    <location>
        <begin position="299"/>
        <end position="318"/>
    </location>
</feature>
<organism evidence="11 12">
    <name type="scientific">Beutenbergia cavernae (strain ATCC BAA-8 / DSM 12333 / CCUG 43141 / JCM 11478 / NBRC 16432 / NCIMB 13614 / HKI 0122)</name>
    <dbReference type="NCBI Taxonomy" id="471853"/>
    <lineage>
        <taxon>Bacteria</taxon>
        <taxon>Bacillati</taxon>
        <taxon>Actinomycetota</taxon>
        <taxon>Actinomycetes</taxon>
        <taxon>Micrococcales</taxon>
        <taxon>Beutenbergiaceae</taxon>
        <taxon>Beutenbergia</taxon>
    </lineage>
</organism>
<feature type="transmembrane region" description="Helical" evidence="10">
    <location>
        <begin position="465"/>
        <end position="485"/>
    </location>
</feature>
<gene>
    <name evidence="11" type="ordered locus">Bcav_2203</name>
</gene>
<keyword evidence="2" id="KW-0813">Transport</keyword>
<evidence type="ECO:0000256" key="2">
    <source>
        <dbReference type="ARBA" id="ARBA00022448"/>
    </source>
</evidence>
<name>C5BV67_BEUC1</name>
<evidence type="ECO:0000256" key="5">
    <source>
        <dbReference type="ARBA" id="ARBA00022970"/>
    </source>
</evidence>
<dbReference type="InterPro" id="IPR001851">
    <property type="entry name" value="ABC_transp_permease"/>
</dbReference>
<dbReference type="HOGENOM" id="CLU_039929_3_0_11"/>
<evidence type="ECO:0000256" key="6">
    <source>
        <dbReference type="ARBA" id="ARBA00022989"/>
    </source>
</evidence>
<dbReference type="Pfam" id="PF02653">
    <property type="entry name" value="BPD_transp_2"/>
    <property type="match status" value="1"/>
</dbReference>
<keyword evidence="3" id="KW-1003">Cell membrane</keyword>
<keyword evidence="6 10" id="KW-1133">Transmembrane helix</keyword>
<dbReference type="RefSeq" id="WP_015882694.1">
    <property type="nucleotide sequence ID" value="NC_012669.1"/>
</dbReference>
<evidence type="ECO:0000256" key="10">
    <source>
        <dbReference type="SAM" id="Phobius"/>
    </source>
</evidence>
<dbReference type="GO" id="GO:0022857">
    <property type="term" value="F:transmembrane transporter activity"/>
    <property type="evidence" value="ECO:0007669"/>
    <property type="project" value="InterPro"/>
</dbReference>
<evidence type="ECO:0000256" key="1">
    <source>
        <dbReference type="ARBA" id="ARBA00004651"/>
    </source>
</evidence>
<dbReference type="GO" id="GO:0030246">
    <property type="term" value="F:carbohydrate binding"/>
    <property type="evidence" value="ECO:0007669"/>
    <property type="project" value="InterPro"/>
</dbReference>
<feature type="transmembrane region" description="Helical" evidence="10">
    <location>
        <begin position="424"/>
        <end position="453"/>
    </location>
</feature>
<feature type="transmembrane region" description="Helical" evidence="10">
    <location>
        <begin position="392"/>
        <end position="412"/>
    </location>
</feature>
<dbReference type="InterPro" id="IPR052157">
    <property type="entry name" value="BCAA_transport_permease"/>
</dbReference>
<dbReference type="AlphaFoldDB" id="C5BV67"/>
<dbReference type="PANTHER" id="PTHR11795">
    <property type="entry name" value="BRANCHED-CHAIN AMINO ACID TRANSPORT SYSTEM PERMEASE PROTEIN LIVH"/>
    <property type="match status" value="1"/>
</dbReference>
<comment type="similarity">
    <text evidence="8">Belongs to the binding-protein-dependent transport system permease family. LivHM subfamily.</text>
</comment>
<dbReference type="EMBL" id="CP001618">
    <property type="protein sequence ID" value="ACQ80454.1"/>
    <property type="molecule type" value="Genomic_DNA"/>
</dbReference>
<evidence type="ECO:0000256" key="4">
    <source>
        <dbReference type="ARBA" id="ARBA00022692"/>
    </source>
</evidence>
<feature type="transmembrane region" description="Helical" evidence="10">
    <location>
        <begin position="265"/>
        <end position="287"/>
    </location>
</feature>
<keyword evidence="12" id="KW-1185">Reference proteome</keyword>
<keyword evidence="5" id="KW-0029">Amino-acid transport</keyword>
<sequence>MHPRVLRPEGRRAVGRRVALGPPRRWHGPLVVAVTLALAVLALLNVSAGPAAAQPAGCVPDAETACITGTIRTEAGEGAAGIVITVTGGPEELTATTGDDGRWAVAITEAGEYVVELDTATLPAGETLRDPGANPRTVTANLGSTVAAAFPLGPPTGGGEPTEAATDEGEDDQTTAPPAGSGDEGGVTESAETAASGGDLGTRVLQLTLSGLVFGLLLALASVGLSLIYGTTGLSNFSHGELVTLGGIVAYIAAQWWGLSLFLAGLVAVVVGAIMGYAQNAVLWAPLRRRGVGITQQMIVTIGLAVALQYALHLIVGGNPLRISTANPPIIDLGPVRITQTSAISVGIAVVVLAAMAYVLLATRVGRATRAVSDNPALASASGIDVESIVRGVWVTGAALAALGGTLLGLYLNATRWNTGTTLLLLMFAAVTLGGLGAAMGALVGSIAIGLVVELSTLVLPSDMRYASALVILILVLLFRPQGILGRAERVG</sequence>
<feature type="transmembrane region" description="Helical" evidence="10">
    <location>
        <begin position="338"/>
        <end position="361"/>
    </location>
</feature>
<dbReference type="CDD" id="cd06582">
    <property type="entry name" value="TM_PBP1_LivH_like"/>
    <property type="match status" value="1"/>
</dbReference>
<evidence type="ECO:0000256" key="7">
    <source>
        <dbReference type="ARBA" id="ARBA00023136"/>
    </source>
</evidence>
<comment type="subcellular location">
    <subcellularLocation>
        <location evidence="1">Cell membrane</location>
        <topology evidence="1">Multi-pass membrane protein</topology>
    </subcellularLocation>
</comment>
<keyword evidence="4 10" id="KW-0812">Transmembrane</keyword>
<dbReference type="GO" id="GO:0006865">
    <property type="term" value="P:amino acid transport"/>
    <property type="evidence" value="ECO:0007669"/>
    <property type="project" value="UniProtKB-KW"/>
</dbReference>
<dbReference type="GO" id="GO:0005886">
    <property type="term" value="C:plasma membrane"/>
    <property type="evidence" value="ECO:0007669"/>
    <property type="project" value="UniProtKB-SubCell"/>
</dbReference>
<dbReference type="PANTHER" id="PTHR11795:SF445">
    <property type="entry name" value="AMINO ACID ABC TRANSPORTER PERMEASE PROTEIN"/>
    <property type="match status" value="1"/>
</dbReference>
<dbReference type="STRING" id="471853.Bcav_2203"/>
<feature type="transmembrane region" description="Helical" evidence="10">
    <location>
        <begin position="209"/>
        <end position="230"/>
    </location>
</feature>